<feature type="domain" description="Methyltransferase type 11" evidence="1">
    <location>
        <begin position="42"/>
        <end position="137"/>
    </location>
</feature>
<dbReference type="Pfam" id="PF08241">
    <property type="entry name" value="Methyltransf_11"/>
    <property type="match status" value="1"/>
</dbReference>
<comment type="caution">
    <text evidence="2">The sequence shown here is derived from an EMBL/GenBank/DDBJ whole genome shotgun (WGS) entry which is preliminary data.</text>
</comment>
<accession>A0A840A7Q5</accession>
<dbReference type="PANTHER" id="PTHR43591:SF24">
    <property type="entry name" value="2-METHOXY-6-POLYPRENYL-1,4-BENZOQUINOL METHYLASE, MITOCHONDRIAL"/>
    <property type="match status" value="1"/>
</dbReference>
<keyword evidence="2" id="KW-0830">Ubiquinone</keyword>
<dbReference type="SUPFAM" id="SSF53335">
    <property type="entry name" value="S-adenosyl-L-methionine-dependent methyltransferases"/>
    <property type="match status" value="1"/>
</dbReference>
<dbReference type="AlphaFoldDB" id="A0A840A7Q5"/>
<dbReference type="EMBL" id="JACIDK010000018">
    <property type="protein sequence ID" value="MBB3893683.1"/>
    <property type="molecule type" value="Genomic_DNA"/>
</dbReference>
<dbReference type="InterPro" id="IPR013216">
    <property type="entry name" value="Methyltransf_11"/>
</dbReference>
<name>A0A840A7Q5_9CAUL</name>
<dbReference type="PANTHER" id="PTHR43591">
    <property type="entry name" value="METHYLTRANSFERASE"/>
    <property type="match status" value="1"/>
</dbReference>
<keyword evidence="2" id="KW-0489">Methyltransferase</keyword>
<dbReference type="Proteomes" id="UP000530564">
    <property type="component" value="Unassembled WGS sequence"/>
</dbReference>
<dbReference type="RefSeq" id="WP_183777173.1">
    <property type="nucleotide sequence ID" value="NZ_JACIDK010000018.1"/>
</dbReference>
<gene>
    <name evidence="2" type="ORF">GGQ61_004436</name>
</gene>
<evidence type="ECO:0000313" key="2">
    <source>
        <dbReference type="EMBL" id="MBB3893683.1"/>
    </source>
</evidence>
<dbReference type="CDD" id="cd02440">
    <property type="entry name" value="AdoMet_MTases"/>
    <property type="match status" value="1"/>
</dbReference>
<dbReference type="GO" id="GO:0032259">
    <property type="term" value="P:methylation"/>
    <property type="evidence" value="ECO:0007669"/>
    <property type="project" value="UniProtKB-KW"/>
</dbReference>
<dbReference type="Gene3D" id="3.40.50.150">
    <property type="entry name" value="Vaccinia Virus protein VP39"/>
    <property type="match status" value="1"/>
</dbReference>
<keyword evidence="3" id="KW-1185">Reference proteome</keyword>
<organism evidence="2 3">
    <name type="scientific">Phenylobacterium haematophilum</name>
    <dbReference type="NCBI Taxonomy" id="98513"/>
    <lineage>
        <taxon>Bacteria</taxon>
        <taxon>Pseudomonadati</taxon>
        <taxon>Pseudomonadota</taxon>
        <taxon>Alphaproteobacteria</taxon>
        <taxon>Caulobacterales</taxon>
        <taxon>Caulobacteraceae</taxon>
        <taxon>Phenylobacterium</taxon>
    </lineage>
</organism>
<protein>
    <submittedName>
        <fullName evidence="2">Ubiquinone/menaquinone biosynthesis C-methylase UbiE</fullName>
    </submittedName>
</protein>
<dbReference type="InterPro" id="IPR029063">
    <property type="entry name" value="SAM-dependent_MTases_sf"/>
</dbReference>
<proteinExistence type="predicted"/>
<evidence type="ECO:0000259" key="1">
    <source>
        <dbReference type="Pfam" id="PF08241"/>
    </source>
</evidence>
<dbReference type="GO" id="GO:0008757">
    <property type="term" value="F:S-adenosylmethionine-dependent methyltransferase activity"/>
    <property type="evidence" value="ECO:0007669"/>
    <property type="project" value="InterPro"/>
</dbReference>
<evidence type="ECO:0000313" key="3">
    <source>
        <dbReference type="Proteomes" id="UP000530564"/>
    </source>
</evidence>
<keyword evidence="2" id="KW-0808">Transferase</keyword>
<reference evidence="2 3" key="1">
    <citation type="submission" date="2020-08" db="EMBL/GenBank/DDBJ databases">
        <title>Genomic Encyclopedia of Type Strains, Phase IV (KMG-IV): sequencing the most valuable type-strain genomes for metagenomic binning, comparative biology and taxonomic classification.</title>
        <authorList>
            <person name="Goeker M."/>
        </authorList>
    </citation>
    <scope>NUCLEOTIDE SEQUENCE [LARGE SCALE GENOMIC DNA]</scope>
    <source>
        <strain evidence="2 3">DSM 21793</strain>
    </source>
</reference>
<sequence length="266" mass="28209">MTDAAFVGSIPDLYERYLGPMLFEPYARDMARRFEGFEGDLLETAAGTGRVTRALAKAAPRARILATDLNQPMLDTAAGLTPASNVEWRQADAQALPFADASFDAVVCQFGAMFFPDKDAGFAQARRVLRPGGRLVFSVWDDIAANDISRLVGEAVAELFPKDPPRFLERTPFGYHDHATITAALKTAGFAAPQFDVVRLELHSPCAADAATGLCAGTPLRGEIEARDPEGLDAAIEAATAALAEAFGGGEIVDYGQALVVSAGVT</sequence>